<dbReference type="EMBL" id="JAMQOQ010000006">
    <property type="protein sequence ID" value="MDS0296484.1"/>
    <property type="molecule type" value="Genomic_DNA"/>
</dbReference>
<keyword evidence="6 8" id="KW-0472">Membrane</keyword>
<proteinExistence type="inferred from homology"/>
<evidence type="ECO:0000256" key="5">
    <source>
        <dbReference type="ARBA" id="ARBA00023065"/>
    </source>
</evidence>
<dbReference type="PANTHER" id="PTHR45715">
    <property type="entry name" value="ATPASE H+-TRANSPORTING V1 SUBUNIT E1A-RELATED"/>
    <property type="match status" value="1"/>
</dbReference>
<dbReference type="Proteomes" id="UP001254813">
    <property type="component" value="Unassembled WGS sequence"/>
</dbReference>
<evidence type="ECO:0000256" key="3">
    <source>
        <dbReference type="ARBA" id="ARBA00022475"/>
    </source>
</evidence>
<gene>
    <name evidence="8" type="primary">atpE</name>
    <name evidence="10" type="ORF">NDI79_20125</name>
</gene>
<sequence length="195" mass="22079">MSLDNVVEDIRDEARARAEEIREDGEQRASEIVAEAESDAQDLHESRRNDVERQIKQEREQALSSAKLEAKQKRLEARRDVLQDVREEAESELASLSGDRRETLTRSLLDDAAEEFDAGDDVVVHGRAADKALLEDILEDEKYDGYGYGDSYDCLGGVVVESTQSRVRVNNTFDSVLESVWEDNLKEVSARLFDQ</sequence>
<comment type="subcellular location">
    <subcellularLocation>
        <location evidence="8">Cell membrane</location>
        <topology evidence="8">Peripheral membrane protein</topology>
    </subcellularLocation>
</comment>
<keyword evidence="5 8" id="KW-0406">Ion transport</keyword>
<keyword evidence="11" id="KW-1185">Reference proteome</keyword>
<dbReference type="InterPro" id="IPR038495">
    <property type="entry name" value="ATPase_E_C"/>
</dbReference>
<keyword evidence="3 8" id="KW-1003">Cell membrane</keyword>
<dbReference type="SUPFAM" id="SSF160527">
    <property type="entry name" value="V-type ATPase subunit E-like"/>
    <property type="match status" value="1"/>
</dbReference>
<evidence type="ECO:0000256" key="9">
    <source>
        <dbReference type="SAM" id="MobiDB-lite"/>
    </source>
</evidence>
<evidence type="ECO:0000313" key="11">
    <source>
        <dbReference type="Proteomes" id="UP001254813"/>
    </source>
</evidence>
<feature type="compositionally biased region" description="Basic and acidic residues" evidence="9">
    <location>
        <begin position="18"/>
        <end position="29"/>
    </location>
</feature>
<comment type="subunit">
    <text evidence="8">Has multiple subunits with at least A(3), B(3), C, D, E, F, H, I and proteolipid K(x).</text>
</comment>
<evidence type="ECO:0000256" key="7">
    <source>
        <dbReference type="ARBA" id="ARBA00023310"/>
    </source>
</evidence>
<name>A0ABU2G8G1_9EURY</name>
<feature type="compositionally biased region" description="Basic and acidic residues" evidence="9">
    <location>
        <begin position="41"/>
        <end position="51"/>
    </location>
</feature>
<keyword evidence="2 8" id="KW-0813">Transport</keyword>
<dbReference type="Gene3D" id="3.30.2320.30">
    <property type="entry name" value="ATP synthase, E subunit, C-terminal"/>
    <property type="match status" value="1"/>
</dbReference>
<comment type="caution">
    <text evidence="10">The sequence shown here is derived from an EMBL/GenBank/DDBJ whole genome shotgun (WGS) entry which is preliminary data.</text>
</comment>
<dbReference type="Gene3D" id="1.20.5.620">
    <property type="entry name" value="F1F0 ATP synthase subunit B, membrane domain"/>
    <property type="match status" value="1"/>
</dbReference>
<evidence type="ECO:0000256" key="1">
    <source>
        <dbReference type="ARBA" id="ARBA00005901"/>
    </source>
</evidence>
<dbReference type="NCBIfam" id="NF002629">
    <property type="entry name" value="PRK02292.1"/>
    <property type="match status" value="1"/>
</dbReference>
<dbReference type="RefSeq" id="WP_310930493.1">
    <property type="nucleotide sequence ID" value="NZ_JAMQOQ010000006.1"/>
</dbReference>
<keyword evidence="4 8" id="KW-0375">Hydrogen ion transport</keyword>
<evidence type="ECO:0000256" key="8">
    <source>
        <dbReference type="HAMAP-Rule" id="MF_00311"/>
    </source>
</evidence>
<organism evidence="10 11">
    <name type="scientific">Halogeometricum luteum</name>
    <dbReference type="NCBI Taxonomy" id="2950537"/>
    <lineage>
        <taxon>Archaea</taxon>
        <taxon>Methanobacteriati</taxon>
        <taxon>Methanobacteriota</taxon>
        <taxon>Stenosarchaea group</taxon>
        <taxon>Halobacteria</taxon>
        <taxon>Halobacteriales</taxon>
        <taxon>Haloferacaceae</taxon>
        <taxon>Halogeometricum</taxon>
    </lineage>
</organism>
<accession>A0ABU2G8G1</accession>
<dbReference type="Pfam" id="PF01991">
    <property type="entry name" value="vATP-synt_E"/>
    <property type="match status" value="1"/>
</dbReference>
<keyword evidence="7 8" id="KW-0066">ATP synthesis</keyword>
<comment type="function">
    <text evidence="8">Component of the A-type ATP synthase that produces ATP from ADP in the presence of a proton gradient across the membrane.</text>
</comment>
<evidence type="ECO:0000256" key="2">
    <source>
        <dbReference type="ARBA" id="ARBA00022448"/>
    </source>
</evidence>
<evidence type="ECO:0000313" key="10">
    <source>
        <dbReference type="EMBL" id="MDS0296484.1"/>
    </source>
</evidence>
<dbReference type="InterPro" id="IPR002842">
    <property type="entry name" value="ATPase_V1_Esu"/>
</dbReference>
<reference evidence="10 11" key="1">
    <citation type="submission" date="2022-06" db="EMBL/GenBank/DDBJ databases">
        <title>Halogeometricum sp. a new haloarchaeum isolate from saline soil.</title>
        <authorList>
            <person name="Strakova D."/>
            <person name="Galisteo C."/>
            <person name="Sanchez-Porro C."/>
            <person name="Ventosa A."/>
        </authorList>
    </citation>
    <scope>NUCLEOTIDE SEQUENCE [LARGE SCALE GENOMIC DNA]</scope>
    <source>
        <strain evidence="11">S3BR25-2</strain>
    </source>
</reference>
<comment type="similarity">
    <text evidence="1 8">Belongs to the V-ATPase E subunit family.</text>
</comment>
<dbReference type="HAMAP" id="MF_00311">
    <property type="entry name" value="ATP_synth_E_arch"/>
    <property type="match status" value="1"/>
</dbReference>
<evidence type="ECO:0000256" key="4">
    <source>
        <dbReference type="ARBA" id="ARBA00022781"/>
    </source>
</evidence>
<feature type="region of interest" description="Disordered" evidence="9">
    <location>
        <begin position="18"/>
        <end position="51"/>
    </location>
</feature>
<evidence type="ECO:0000256" key="6">
    <source>
        <dbReference type="ARBA" id="ARBA00023136"/>
    </source>
</evidence>
<protein>
    <recommendedName>
        <fullName evidence="8">A-type ATP synthase subunit E</fullName>
    </recommendedName>
</protein>